<comment type="caution">
    <text evidence="2">The sequence shown here is derived from an EMBL/GenBank/DDBJ whole genome shotgun (WGS) entry which is preliminary data.</text>
</comment>
<dbReference type="AlphaFoldDB" id="A0A841XNX4"/>
<dbReference type="GO" id="GO:0008270">
    <property type="term" value="F:zinc ion binding"/>
    <property type="evidence" value="ECO:0007669"/>
    <property type="project" value="InterPro"/>
</dbReference>
<dbReference type="RefSeq" id="WP_185382389.1">
    <property type="nucleotide sequence ID" value="NZ_JAAROV010000002.1"/>
</dbReference>
<dbReference type="GO" id="GO:0003676">
    <property type="term" value="F:nucleic acid binding"/>
    <property type="evidence" value="ECO:0007669"/>
    <property type="project" value="InterPro"/>
</dbReference>
<sequence>MGYRQCEYENYEYKQVKDNKSILGATIDSRVRECVHKENHYIKIKEKKSNYYRDFEKIYEYKCSYCGINTAINATALCEVDHFVNEKQQKLEDGRTVNHIENLVFSCRKCNQAKKAFDTMQHIKLVHPDEGQLSTIFKRNQKYEIVISDGHREDIFIKQFYEKMQFSNPFRKIDYLLLNLHYMKDFESEQFGDILKSLYIKLVEYRNRNL</sequence>
<dbReference type="CDD" id="cd00085">
    <property type="entry name" value="HNHc"/>
    <property type="match status" value="1"/>
</dbReference>
<dbReference type="Pfam" id="PF01844">
    <property type="entry name" value="HNH"/>
    <property type="match status" value="1"/>
</dbReference>
<reference evidence="2 3" key="1">
    <citation type="submission" date="2020-03" db="EMBL/GenBank/DDBJ databases">
        <title>Soil Listeria distribution.</title>
        <authorList>
            <person name="Liao J."/>
            <person name="Wiedmann M."/>
        </authorList>
    </citation>
    <scope>NUCLEOTIDE SEQUENCE [LARGE SCALE GENOMIC DNA]</scope>
    <source>
        <strain evidence="2 3">FSL L7-1816</strain>
    </source>
</reference>
<dbReference type="InterPro" id="IPR003615">
    <property type="entry name" value="HNH_nuc"/>
</dbReference>
<evidence type="ECO:0000313" key="2">
    <source>
        <dbReference type="EMBL" id="MBC1316912.1"/>
    </source>
</evidence>
<proteinExistence type="predicted"/>
<keyword evidence="2" id="KW-0540">Nuclease</keyword>
<name>A0A841XNX4_9LIST</name>
<dbReference type="Proteomes" id="UP000543379">
    <property type="component" value="Unassembled WGS sequence"/>
</dbReference>
<keyword evidence="2" id="KW-0378">Hydrolase</keyword>
<dbReference type="GO" id="GO:0004519">
    <property type="term" value="F:endonuclease activity"/>
    <property type="evidence" value="ECO:0007669"/>
    <property type="project" value="UniProtKB-KW"/>
</dbReference>
<evidence type="ECO:0000313" key="3">
    <source>
        <dbReference type="Proteomes" id="UP000543379"/>
    </source>
</evidence>
<evidence type="ECO:0000259" key="1">
    <source>
        <dbReference type="SMART" id="SM00507"/>
    </source>
</evidence>
<accession>A0A841XNX4</accession>
<dbReference type="Gene3D" id="1.10.30.50">
    <property type="match status" value="1"/>
</dbReference>
<organism evidence="2 3">
    <name type="scientific">Listeria booriae</name>
    <dbReference type="NCBI Taxonomy" id="1552123"/>
    <lineage>
        <taxon>Bacteria</taxon>
        <taxon>Bacillati</taxon>
        <taxon>Bacillota</taxon>
        <taxon>Bacilli</taxon>
        <taxon>Bacillales</taxon>
        <taxon>Listeriaceae</taxon>
        <taxon>Listeria</taxon>
    </lineage>
</organism>
<gene>
    <name evidence="2" type="ORF">HB811_09005</name>
</gene>
<dbReference type="InterPro" id="IPR002711">
    <property type="entry name" value="HNH"/>
</dbReference>
<dbReference type="SMART" id="SM00507">
    <property type="entry name" value="HNHc"/>
    <property type="match status" value="1"/>
</dbReference>
<keyword evidence="2" id="KW-0255">Endonuclease</keyword>
<feature type="domain" description="HNH nuclease" evidence="1">
    <location>
        <begin position="51"/>
        <end position="112"/>
    </location>
</feature>
<dbReference type="EMBL" id="JAAROV010000002">
    <property type="protein sequence ID" value="MBC1316912.1"/>
    <property type="molecule type" value="Genomic_DNA"/>
</dbReference>
<protein>
    <submittedName>
        <fullName evidence="2">HNH endonuclease</fullName>
    </submittedName>
</protein>